<feature type="domain" description="Cytidyltransferase-like" evidence="12">
    <location>
        <begin position="10"/>
        <end position="185"/>
    </location>
</feature>
<dbReference type="NCBIfam" id="TIGR00482">
    <property type="entry name" value="nicotinate (nicotinamide) nucleotide adenylyltransferase"/>
    <property type="match status" value="1"/>
</dbReference>
<accession>A0A9X3EB18</accession>
<comment type="function">
    <text evidence="1 11">Catalyzes the reversible adenylation of nicotinate mononucleotide (NaMN) to nicotinic acid adenine dinucleotide (NaAD).</text>
</comment>
<dbReference type="InterPro" id="IPR005248">
    <property type="entry name" value="NadD/NMNAT"/>
</dbReference>
<dbReference type="NCBIfam" id="NF000839">
    <property type="entry name" value="PRK00071.1-1"/>
    <property type="match status" value="1"/>
</dbReference>
<name>A0A9X3EB18_9GAMM</name>
<keyword evidence="9 11" id="KW-0520">NAD</keyword>
<dbReference type="RefSeq" id="WP_283172466.1">
    <property type="nucleotide sequence ID" value="NZ_JAPNOA010000016.1"/>
</dbReference>
<evidence type="ECO:0000256" key="8">
    <source>
        <dbReference type="ARBA" id="ARBA00022840"/>
    </source>
</evidence>
<evidence type="ECO:0000256" key="6">
    <source>
        <dbReference type="ARBA" id="ARBA00022695"/>
    </source>
</evidence>
<evidence type="ECO:0000256" key="7">
    <source>
        <dbReference type="ARBA" id="ARBA00022741"/>
    </source>
</evidence>
<dbReference type="EMBL" id="JAPNOA010000016">
    <property type="protein sequence ID" value="MCY0964248.1"/>
    <property type="molecule type" value="Genomic_DNA"/>
</dbReference>
<dbReference type="HAMAP" id="MF_00244">
    <property type="entry name" value="NaMN_adenylyltr"/>
    <property type="match status" value="1"/>
</dbReference>
<dbReference type="InterPro" id="IPR004821">
    <property type="entry name" value="Cyt_trans-like"/>
</dbReference>
<comment type="caution">
    <text evidence="13">The sequence shown here is derived from an EMBL/GenBank/DDBJ whole genome shotgun (WGS) entry which is preliminary data.</text>
</comment>
<evidence type="ECO:0000256" key="9">
    <source>
        <dbReference type="ARBA" id="ARBA00023027"/>
    </source>
</evidence>
<proteinExistence type="inferred from homology"/>
<dbReference type="Gene3D" id="3.40.50.620">
    <property type="entry name" value="HUPs"/>
    <property type="match status" value="1"/>
</dbReference>
<dbReference type="NCBIfam" id="TIGR00125">
    <property type="entry name" value="cyt_tran_rel"/>
    <property type="match status" value="1"/>
</dbReference>
<reference evidence="13" key="1">
    <citation type="submission" date="2022-11" db="EMBL/GenBank/DDBJ databases">
        <title>Parathalassolutuus dongxingensis gen. nov., sp. nov., a novel member of family Oceanospirillaceae isolated from a coastal shrimp pond in Guangxi, China.</title>
        <authorList>
            <person name="Chen H."/>
        </authorList>
    </citation>
    <scope>NUCLEOTIDE SEQUENCE</scope>
    <source>
        <strain evidence="13">G-43</strain>
    </source>
</reference>
<dbReference type="SUPFAM" id="SSF52374">
    <property type="entry name" value="Nucleotidylyl transferase"/>
    <property type="match status" value="1"/>
</dbReference>
<evidence type="ECO:0000256" key="3">
    <source>
        <dbReference type="ARBA" id="ARBA00009014"/>
    </source>
</evidence>
<comment type="pathway">
    <text evidence="2 11">Cofactor biosynthesis; NAD(+) biosynthesis; deamido-NAD(+) from nicotinate D-ribonucleotide: step 1/1.</text>
</comment>
<dbReference type="PANTHER" id="PTHR39321">
    <property type="entry name" value="NICOTINATE-NUCLEOTIDE ADENYLYLTRANSFERASE-RELATED"/>
    <property type="match status" value="1"/>
</dbReference>
<evidence type="ECO:0000256" key="4">
    <source>
        <dbReference type="ARBA" id="ARBA00022642"/>
    </source>
</evidence>
<evidence type="ECO:0000313" key="13">
    <source>
        <dbReference type="EMBL" id="MCY0964248.1"/>
    </source>
</evidence>
<dbReference type="EC" id="2.7.7.18" evidence="11"/>
<dbReference type="Proteomes" id="UP001150830">
    <property type="component" value="Unassembled WGS sequence"/>
</dbReference>
<evidence type="ECO:0000256" key="1">
    <source>
        <dbReference type="ARBA" id="ARBA00002324"/>
    </source>
</evidence>
<evidence type="ECO:0000313" key="14">
    <source>
        <dbReference type="Proteomes" id="UP001150830"/>
    </source>
</evidence>
<dbReference type="CDD" id="cd02165">
    <property type="entry name" value="NMNAT"/>
    <property type="match status" value="1"/>
</dbReference>
<sequence length="212" mass="23901">MTRPLQQRAILGGTFDPVHVGHLRVALQLRDAGFDRVILMPNHIPPHRPAPIANTPQRLQMLELAAAGLDGIEVSDLEVSRPESSYSVVTLETLRSQHPEAAFCWVVGTDAWLGFDRWHRADDILELANLLVINRPGEHPRQPAWQQQQLEQRACDLATLLQSPAGRICQLDWPGLDISATALRQAIRQGDNIQFLTPEPVLDYIQHQQLYR</sequence>
<dbReference type="GO" id="GO:0009435">
    <property type="term" value="P:NAD+ biosynthetic process"/>
    <property type="evidence" value="ECO:0007669"/>
    <property type="project" value="UniProtKB-UniRule"/>
</dbReference>
<evidence type="ECO:0000256" key="10">
    <source>
        <dbReference type="ARBA" id="ARBA00048721"/>
    </source>
</evidence>
<keyword evidence="8 11" id="KW-0067">ATP-binding</keyword>
<dbReference type="GO" id="GO:0004515">
    <property type="term" value="F:nicotinate-nucleotide adenylyltransferase activity"/>
    <property type="evidence" value="ECO:0007669"/>
    <property type="project" value="UniProtKB-UniRule"/>
</dbReference>
<protein>
    <recommendedName>
        <fullName evidence="11">Probable nicotinate-nucleotide adenylyltransferase</fullName>
        <ecNumber evidence="11">2.7.7.18</ecNumber>
    </recommendedName>
    <alternativeName>
        <fullName evidence="11">Deamido-NAD(+) diphosphorylase</fullName>
    </alternativeName>
    <alternativeName>
        <fullName evidence="11">Deamido-NAD(+) pyrophosphorylase</fullName>
    </alternativeName>
    <alternativeName>
        <fullName evidence="11">Nicotinate mononucleotide adenylyltransferase</fullName>
        <shortName evidence="11">NaMN adenylyltransferase</shortName>
    </alternativeName>
</protein>
<evidence type="ECO:0000256" key="11">
    <source>
        <dbReference type="HAMAP-Rule" id="MF_00244"/>
    </source>
</evidence>
<evidence type="ECO:0000256" key="5">
    <source>
        <dbReference type="ARBA" id="ARBA00022679"/>
    </source>
</evidence>
<dbReference type="GO" id="GO:0005524">
    <property type="term" value="F:ATP binding"/>
    <property type="evidence" value="ECO:0007669"/>
    <property type="project" value="UniProtKB-KW"/>
</dbReference>
<keyword evidence="5 11" id="KW-0808">Transferase</keyword>
<evidence type="ECO:0000259" key="12">
    <source>
        <dbReference type="Pfam" id="PF01467"/>
    </source>
</evidence>
<gene>
    <name evidence="11 13" type="primary">nadD</name>
    <name evidence="13" type="ORF">OUO13_03545</name>
</gene>
<comment type="catalytic activity">
    <reaction evidence="10 11">
        <text>nicotinate beta-D-ribonucleotide + ATP + H(+) = deamido-NAD(+) + diphosphate</text>
        <dbReference type="Rhea" id="RHEA:22860"/>
        <dbReference type="ChEBI" id="CHEBI:15378"/>
        <dbReference type="ChEBI" id="CHEBI:30616"/>
        <dbReference type="ChEBI" id="CHEBI:33019"/>
        <dbReference type="ChEBI" id="CHEBI:57502"/>
        <dbReference type="ChEBI" id="CHEBI:58437"/>
        <dbReference type="EC" id="2.7.7.18"/>
    </reaction>
</comment>
<comment type="similarity">
    <text evidence="3 11">Belongs to the NadD family.</text>
</comment>
<dbReference type="AlphaFoldDB" id="A0A9X3EB18"/>
<organism evidence="13 14">
    <name type="scientific">Parathalassolituus penaei</name>
    <dbReference type="NCBI Taxonomy" id="2997323"/>
    <lineage>
        <taxon>Bacteria</taxon>
        <taxon>Pseudomonadati</taxon>
        <taxon>Pseudomonadota</taxon>
        <taxon>Gammaproteobacteria</taxon>
        <taxon>Oceanospirillales</taxon>
        <taxon>Oceanospirillaceae</taxon>
        <taxon>Parathalassolituus</taxon>
    </lineage>
</organism>
<dbReference type="PANTHER" id="PTHR39321:SF3">
    <property type="entry name" value="PHOSPHOPANTETHEINE ADENYLYLTRANSFERASE"/>
    <property type="match status" value="1"/>
</dbReference>
<keyword evidence="4 11" id="KW-0662">Pyridine nucleotide biosynthesis</keyword>
<dbReference type="Pfam" id="PF01467">
    <property type="entry name" value="CTP_transf_like"/>
    <property type="match status" value="1"/>
</dbReference>
<keyword evidence="14" id="KW-1185">Reference proteome</keyword>
<evidence type="ECO:0000256" key="2">
    <source>
        <dbReference type="ARBA" id="ARBA00005019"/>
    </source>
</evidence>
<keyword evidence="7 11" id="KW-0547">Nucleotide-binding</keyword>
<keyword evidence="6 11" id="KW-0548">Nucleotidyltransferase</keyword>
<dbReference type="InterPro" id="IPR014729">
    <property type="entry name" value="Rossmann-like_a/b/a_fold"/>
</dbReference>